<evidence type="ECO:0000313" key="5">
    <source>
        <dbReference type="Proteomes" id="UP001148018"/>
    </source>
</evidence>
<feature type="region of interest" description="Disordered" evidence="3">
    <location>
        <begin position="21"/>
        <end position="67"/>
    </location>
</feature>
<dbReference type="GO" id="GO:0000981">
    <property type="term" value="F:DNA-binding transcription factor activity, RNA polymerase II-specific"/>
    <property type="evidence" value="ECO:0007669"/>
    <property type="project" value="TreeGrafter"/>
</dbReference>
<proteinExistence type="predicted"/>
<dbReference type="GO" id="GO:0000977">
    <property type="term" value="F:RNA polymerase II transcription regulatory region sequence-specific DNA binding"/>
    <property type="evidence" value="ECO:0007669"/>
    <property type="project" value="TreeGrafter"/>
</dbReference>
<keyword evidence="1 2" id="KW-0175">Coiled coil</keyword>
<dbReference type="PANTHER" id="PTHR14043">
    <property type="entry name" value="CCAAT DISPLACEMENT PROTEIN-RELATED"/>
    <property type="match status" value="1"/>
</dbReference>
<keyword evidence="5" id="KW-1185">Reference proteome</keyword>
<feature type="compositionally biased region" description="Basic and acidic residues" evidence="3">
    <location>
        <begin position="51"/>
        <end position="63"/>
    </location>
</feature>
<dbReference type="OrthoDB" id="10257567at2759"/>
<protein>
    <submittedName>
        <fullName evidence="4">Uncharacterized protein</fullName>
    </submittedName>
</protein>
<organism evidence="4 5">
    <name type="scientific">Muraenolepis orangiensis</name>
    <name type="common">Patagonian moray cod</name>
    <dbReference type="NCBI Taxonomy" id="630683"/>
    <lineage>
        <taxon>Eukaryota</taxon>
        <taxon>Metazoa</taxon>
        <taxon>Chordata</taxon>
        <taxon>Craniata</taxon>
        <taxon>Vertebrata</taxon>
        <taxon>Euteleostomi</taxon>
        <taxon>Actinopterygii</taxon>
        <taxon>Neopterygii</taxon>
        <taxon>Teleostei</taxon>
        <taxon>Neoteleostei</taxon>
        <taxon>Acanthomorphata</taxon>
        <taxon>Zeiogadaria</taxon>
        <taxon>Gadariae</taxon>
        <taxon>Gadiformes</taxon>
        <taxon>Muraenolepidoidei</taxon>
        <taxon>Muraenolepididae</taxon>
        <taxon>Muraenolepis</taxon>
    </lineage>
</organism>
<dbReference type="PANTHER" id="PTHR14043:SF4">
    <property type="entry name" value="HOMEOBOX PROTEIN CUT-LIKE 1"/>
    <property type="match status" value="1"/>
</dbReference>
<accession>A0A9Q0DJ06</accession>
<reference evidence="4" key="1">
    <citation type="submission" date="2022-07" db="EMBL/GenBank/DDBJ databases">
        <title>Chromosome-level genome of Muraenolepis orangiensis.</title>
        <authorList>
            <person name="Kim J."/>
        </authorList>
    </citation>
    <scope>NUCLEOTIDE SEQUENCE</scope>
    <source>
        <strain evidence="4">KU_S4_2022</strain>
        <tissue evidence="4">Muscle</tissue>
    </source>
</reference>
<dbReference type="Proteomes" id="UP001148018">
    <property type="component" value="Unassembled WGS sequence"/>
</dbReference>
<feature type="coiled-coil region" evidence="2">
    <location>
        <begin position="69"/>
        <end position="198"/>
    </location>
</feature>
<gene>
    <name evidence="4" type="ORF">NHX12_010390</name>
</gene>
<name>A0A9Q0DJ06_9TELE</name>
<evidence type="ECO:0000313" key="4">
    <source>
        <dbReference type="EMBL" id="KAJ3589545.1"/>
    </source>
</evidence>
<dbReference type="EMBL" id="JANIIK010000115">
    <property type="protein sequence ID" value="KAJ3589545.1"/>
    <property type="molecule type" value="Genomic_DNA"/>
</dbReference>
<sequence>MVVDGDYMVVDGDYMVVDGDCGFRTESPRPKTQTETAFQPLEETETQTEGDSDRHGESDRESTTKANHMKVVMSELEAANQRADAAERDAEALRDQLTSALQLAAQVQKAPDTEQALEVLSRSNLEVELSAKERQVLQLTEDVQTLRSSLGRVRETSAEQISQLRRELDTRHCSLKQLEEKLQEQADYEQIKKELRSRKSTGSGASNCSSAQDLKPVDVFLLERSQRVKLEKSSLNHSNSDLCGKPGI</sequence>
<comment type="caution">
    <text evidence="4">The sequence shown here is derived from an EMBL/GenBank/DDBJ whole genome shotgun (WGS) entry which is preliminary data.</text>
</comment>
<evidence type="ECO:0000256" key="2">
    <source>
        <dbReference type="SAM" id="Coils"/>
    </source>
</evidence>
<dbReference type="AlphaFoldDB" id="A0A9Q0DJ06"/>
<evidence type="ECO:0000256" key="3">
    <source>
        <dbReference type="SAM" id="MobiDB-lite"/>
    </source>
</evidence>
<dbReference type="GO" id="GO:0005634">
    <property type="term" value="C:nucleus"/>
    <property type="evidence" value="ECO:0007669"/>
    <property type="project" value="TreeGrafter"/>
</dbReference>
<evidence type="ECO:0000256" key="1">
    <source>
        <dbReference type="ARBA" id="ARBA00023054"/>
    </source>
</evidence>